<organism evidence="1 2">
    <name type="scientific">Limosilactobacillus reuteri</name>
    <name type="common">Lactobacillus reuteri</name>
    <dbReference type="NCBI Taxonomy" id="1598"/>
    <lineage>
        <taxon>Bacteria</taxon>
        <taxon>Bacillati</taxon>
        <taxon>Bacillota</taxon>
        <taxon>Bacilli</taxon>
        <taxon>Lactobacillales</taxon>
        <taxon>Lactobacillaceae</taxon>
        <taxon>Limosilactobacillus</taxon>
    </lineage>
</organism>
<evidence type="ECO:0000313" key="1">
    <source>
        <dbReference type="EMBL" id="QDR72934.1"/>
    </source>
</evidence>
<evidence type="ECO:0000313" key="2">
    <source>
        <dbReference type="Proteomes" id="UP000316394"/>
    </source>
</evidence>
<dbReference type="Proteomes" id="UP000316394">
    <property type="component" value="Chromosome"/>
</dbReference>
<dbReference type="AlphaFoldDB" id="A0A517D6E8"/>
<reference evidence="1 2" key="1">
    <citation type="submission" date="2019-07" db="EMBL/GenBank/DDBJ databases">
        <title>Gastrointestinal microbiota of Peromyscus leucopus, the white-footed mouse.</title>
        <authorList>
            <person name="Milovic A."/>
            <person name="Bassam K."/>
            <person name="Barbour A.G."/>
        </authorList>
    </citation>
    <scope>NUCLEOTIDE SEQUENCE [LARGE SCALE GENOMIC DNA]</scope>
    <source>
        <strain evidence="1 2">LL7</strain>
    </source>
</reference>
<dbReference type="EMBL" id="CP041676">
    <property type="protein sequence ID" value="QDR72934.1"/>
    <property type="molecule type" value="Genomic_DNA"/>
</dbReference>
<gene>
    <name evidence="1" type="ORF">FOD75_07595</name>
</gene>
<proteinExistence type="predicted"/>
<protein>
    <submittedName>
        <fullName evidence="1">Uncharacterized protein</fullName>
    </submittedName>
</protein>
<sequence>MTVEREYKCEECGKELAPGEDFYYIGENHAGMIFENNVFCSEECLHKALMVDIDFVPDEEKSSNDLVTNILLGR</sequence>
<name>A0A517D6E8_LIMRT</name>
<accession>A0A517D6E8</accession>
<dbReference type="RefSeq" id="WP_144227366.1">
    <property type="nucleotide sequence ID" value="NZ_CP041676.1"/>
</dbReference>